<protein>
    <submittedName>
        <fullName evidence="2">Uncharacterized protein</fullName>
    </submittedName>
</protein>
<name>A0A0U1L3X6_9FIRM</name>
<evidence type="ECO:0000256" key="1">
    <source>
        <dbReference type="SAM" id="Phobius"/>
    </source>
</evidence>
<proteinExistence type="predicted"/>
<feature type="transmembrane region" description="Helical" evidence="1">
    <location>
        <begin position="232"/>
        <end position="250"/>
    </location>
</feature>
<feature type="transmembrane region" description="Helical" evidence="1">
    <location>
        <begin position="40"/>
        <end position="60"/>
    </location>
</feature>
<keyword evidence="1" id="KW-0472">Membrane</keyword>
<keyword evidence="3" id="KW-1185">Reference proteome</keyword>
<sequence>MKGRSIVNRAIKNTKMKVCKMTEKKQPTQIRTRRRPKGSVTPVTVNFIHLRTPWVIAWWSASYLGYAYMSLGSYIKGFILIFLEAFINVNSKLNLGIFYSVTGRFEMAKQVVDLNWLLFYVPIYIFSIWGGYRLAVDYNKYSILADREDSAVLPVKISSWEIVLLDKRKPWMAVALSLLAPGLGHLYTHRVPTSFYTLAWWMFISYKGQLFTCIHLTAMGDFAGAIAVADPLWLIFLPSVYVFSIYDAYVNTVEYNKLFEQEQKRFLIDNYQSADFSISQQ</sequence>
<evidence type="ECO:0000313" key="2">
    <source>
        <dbReference type="EMBL" id="CQR73813.1"/>
    </source>
</evidence>
<dbReference type="EMBL" id="CTRP01000014">
    <property type="protein sequence ID" value="CQR73813.1"/>
    <property type="molecule type" value="Genomic_DNA"/>
</dbReference>
<accession>A0A0U1L3X6</accession>
<feature type="transmembrane region" description="Helical" evidence="1">
    <location>
        <begin position="114"/>
        <end position="132"/>
    </location>
</feature>
<dbReference type="AlphaFoldDB" id="A0A0U1L3X6"/>
<evidence type="ECO:0000313" key="3">
    <source>
        <dbReference type="Proteomes" id="UP000049855"/>
    </source>
</evidence>
<dbReference type="Proteomes" id="UP000049855">
    <property type="component" value="Unassembled WGS sequence"/>
</dbReference>
<feature type="transmembrane region" description="Helical" evidence="1">
    <location>
        <begin position="170"/>
        <end position="187"/>
    </location>
</feature>
<keyword evidence="1" id="KW-1133">Transmembrane helix</keyword>
<reference evidence="3" key="1">
    <citation type="submission" date="2015-03" db="EMBL/GenBank/DDBJ databases">
        <authorList>
            <person name="Nijsse Bart"/>
        </authorList>
    </citation>
    <scope>NUCLEOTIDE SEQUENCE [LARGE SCALE GENOMIC DNA]</scope>
</reference>
<feature type="transmembrane region" description="Helical" evidence="1">
    <location>
        <begin position="199"/>
        <end position="220"/>
    </location>
</feature>
<keyword evidence="1" id="KW-0812">Transmembrane</keyword>
<gene>
    <name evidence="2" type="ORF">SpAn4DRAFT_0275</name>
</gene>
<organism evidence="2 3">
    <name type="scientific">Sporomusa ovata</name>
    <dbReference type="NCBI Taxonomy" id="2378"/>
    <lineage>
        <taxon>Bacteria</taxon>
        <taxon>Bacillati</taxon>
        <taxon>Bacillota</taxon>
        <taxon>Negativicutes</taxon>
        <taxon>Selenomonadales</taxon>
        <taxon>Sporomusaceae</taxon>
        <taxon>Sporomusa</taxon>
    </lineage>
</organism>